<evidence type="ECO:0000313" key="7">
    <source>
        <dbReference type="Proteomes" id="UP000005640"/>
    </source>
</evidence>
<dbReference type="PANTHER" id="PTHR25462:SF229">
    <property type="entry name" value="TRANSCRIPTION INTERMEDIARY FACTOR 1-BETA"/>
    <property type="match status" value="1"/>
</dbReference>
<dbReference type="InterPro" id="IPR027370">
    <property type="entry name" value="Znf-RING_euk"/>
</dbReference>
<evidence type="ECO:0000313" key="6">
    <source>
        <dbReference type="Ensembl" id="ENSP00000420451.1"/>
    </source>
</evidence>
<dbReference type="ProteomicsDB" id="10953"/>
<dbReference type="OpenTargets" id="ENSG00000213186"/>
<proteinExistence type="predicted"/>
<evidence type="ECO:0000256" key="1">
    <source>
        <dbReference type="ARBA" id="ARBA00022723"/>
    </source>
</evidence>
<sequence>MVQPSLEMHNFEEELTCPICYSIFEDPRVLPCSHTFCRNCLENILQASGNFYIWRPLRIPLKCPNCRS</sequence>
<dbReference type="Proteomes" id="UP000005640">
    <property type="component" value="Chromosome 3"/>
</dbReference>
<dbReference type="HGNC" id="HGNC:30834">
    <property type="gene designation" value="TRIM59"/>
</dbReference>
<dbReference type="SUPFAM" id="SSF57850">
    <property type="entry name" value="RING/U-box"/>
    <property type="match status" value="1"/>
</dbReference>
<keyword evidence="7" id="KW-1185">Reference proteome</keyword>
<reference evidence="6" key="5">
    <citation type="submission" date="2025-09" db="UniProtKB">
        <authorList>
            <consortium name="Ensembl"/>
        </authorList>
    </citation>
    <scope>IDENTIFICATION</scope>
</reference>
<dbReference type="AlphaFoldDB" id="C9JNB9"/>
<dbReference type="InterPro" id="IPR013083">
    <property type="entry name" value="Znf_RING/FYVE/PHD"/>
</dbReference>
<dbReference type="GeneTree" id="ENSGT00940000160146"/>
<dbReference type="InterPro" id="IPR017907">
    <property type="entry name" value="Znf_RING_CS"/>
</dbReference>
<keyword evidence="2 4" id="KW-0863">Zinc-finger</keyword>
<dbReference type="Gene3D" id="3.30.40.10">
    <property type="entry name" value="Zinc/RING finger domain, C3HC4 (zinc finger)"/>
    <property type="match status" value="1"/>
</dbReference>
<dbReference type="PANTHER" id="PTHR25462">
    <property type="entry name" value="BONUS, ISOFORM C-RELATED"/>
    <property type="match status" value="1"/>
</dbReference>
<dbReference type="Ensembl" id="ENST00000468542.1">
    <property type="protein sequence ID" value="ENSP00000420451.1"/>
    <property type="gene ID" value="ENSG00000213186.9"/>
</dbReference>
<evidence type="ECO:0000256" key="3">
    <source>
        <dbReference type="ARBA" id="ARBA00022833"/>
    </source>
</evidence>
<organism evidence="6 7">
    <name type="scientific">Homo sapiens</name>
    <name type="common">Human</name>
    <dbReference type="NCBI Taxonomy" id="9606"/>
    <lineage>
        <taxon>Eukaryota</taxon>
        <taxon>Metazoa</taxon>
        <taxon>Chordata</taxon>
        <taxon>Craniata</taxon>
        <taxon>Vertebrata</taxon>
        <taxon>Euteleostomi</taxon>
        <taxon>Mammalia</taxon>
        <taxon>Eutheria</taxon>
        <taxon>Euarchontoglires</taxon>
        <taxon>Primates</taxon>
        <taxon>Haplorrhini</taxon>
        <taxon>Catarrhini</taxon>
        <taxon>Hominidae</taxon>
        <taxon>Homo</taxon>
    </lineage>
</organism>
<dbReference type="PROSITE" id="PS00518">
    <property type="entry name" value="ZF_RING_1"/>
    <property type="match status" value="1"/>
</dbReference>
<dbReference type="GO" id="GO:0008270">
    <property type="term" value="F:zinc ion binding"/>
    <property type="evidence" value="ECO:0007669"/>
    <property type="project" value="UniProtKB-KW"/>
</dbReference>
<reference evidence="6 7" key="3">
    <citation type="journal article" date="2006" name="Nature">
        <title>The DNA sequence, annotation and analysis of human chromosome 3.</title>
        <authorList>
            <person name="Muzny D.M."/>
            <person name="Scherer S.E."/>
            <person name="Kaul R."/>
            <person name="Wang J."/>
            <person name="Yu J."/>
            <person name="Sudbrak R."/>
            <person name="Buhay C.J."/>
            <person name="Chen R."/>
            <person name="Cree A."/>
            <person name="Ding Y."/>
            <person name="Dugan-Rocha S."/>
            <person name="Gill R."/>
            <person name="Gunaratne P."/>
            <person name="Harris R.A."/>
            <person name="Hawes A.C."/>
            <person name="Hernandez J."/>
            <person name="Hodgson A.V."/>
            <person name="Hume J."/>
            <person name="Jackson A."/>
            <person name="Khan Z.M."/>
            <person name="Kovar-Smith C."/>
            <person name="Lewis L.R."/>
            <person name="Lozado R.J."/>
            <person name="Metzker M.L."/>
            <person name="Milosavljevic A."/>
            <person name="Miner G.R."/>
            <person name="Morgan M.B."/>
            <person name="Nazareth L.V."/>
            <person name="Scott G."/>
            <person name="Sodergren E."/>
            <person name="Song X.Z."/>
            <person name="Steffen D."/>
            <person name="Wei S."/>
            <person name="Wheeler D.A."/>
            <person name="Wright M.W."/>
            <person name="Worley K.C."/>
            <person name="Yuan Y."/>
            <person name="Zhang Z."/>
            <person name="Adams C.Q."/>
            <person name="Ansari-Lari M.A."/>
            <person name="Ayele M."/>
            <person name="Brown M.J."/>
            <person name="Chen G."/>
            <person name="Chen Z."/>
            <person name="Clendenning J."/>
            <person name="Clerc-Blankenburg K.P."/>
            <person name="Chen R."/>
            <person name="Chen Z."/>
            <person name="Davis C."/>
            <person name="Delgado O."/>
            <person name="Dinh H.H."/>
            <person name="Dong W."/>
            <person name="Draper H."/>
            <person name="Ernst S."/>
            <person name="Fu G."/>
            <person name="Gonzalez-Garay M.L."/>
            <person name="Garcia D.K."/>
            <person name="Gillett W."/>
            <person name="Gu J."/>
            <person name="Hao B."/>
            <person name="Haugen E."/>
            <person name="Havlak P."/>
            <person name="He X."/>
            <person name="Hennig S."/>
            <person name="Hu S."/>
            <person name="Huang W."/>
            <person name="Jackson L.R."/>
            <person name="Jacob L.S."/>
            <person name="Kelly S.H."/>
            <person name="Kube M."/>
            <person name="Levy R."/>
            <person name="Li Z."/>
            <person name="Liu B."/>
            <person name="Liu J."/>
            <person name="Liu W."/>
            <person name="Lu J."/>
            <person name="Maheshwari M."/>
            <person name="Nguyen B.V."/>
            <person name="Okwuonu G.O."/>
            <person name="Palmeiri A."/>
            <person name="Pasternak S."/>
            <person name="Perez L.M."/>
            <person name="Phelps K.A."/>
            <person name="Plopper F.J."/>
            <person name="Qiang B."/>
            <person name="Raymond C."/>
            <person name="Rodriguez R."/>
            <person name="Saenphimmachak C."/>
            <person name="Santibanez J."/>
            <person name="Shen H."/>
            <person name="Shen Y."/>
            <person name="Subramanian S."/>
            <person name="Tabor P.E."/>
            <person name="Verduzco D."/>
            <person name="Waldron L."/>
            <person name="Wang J."/>
            <person name="Wang J."/>
            <person name="Wang Q."/>
            <person name="Williams G.A."/>
            <person name="Wong G.K."/>
            <person name="Yao Z."/>
            <person name="Zhang J."/>
            <person name="Zhang X."/>
            <person name="Zhao G."/>
            <person name="Zhou J."/>
            <person name="Zhou Y."/>
            <person name="Nelson D."/>
            <person name="Lehrach H."/>
            <person name="Reinhardt R."/>
            <person name="Naylor S.L."/>
            <person name="Yang H."/>
            <person name="Olson M."/>
            <person name="Weinstock G."/>
            <person name="Gibbs R.A."/>
        </authorList>
    </citation>
    <scope>NUCLEOTIDE SEQUENCE [LARGE SCALE GENOMIC DNA]</scope>
</reference>
<dbReference type="InterPro" id="IPR001841">
    <property type="entry name" value="Znf_RING"/>
</dbReference>
<reference evidence="6 7" key="1">
    <citation type="journal article" date="2001" name="Nature">
        <title>Initial sequencing and analysis of the human genome.</title>
        <authorList>
            <consortium name="International Human Genome Sequencing Consortium"/>
            <person name="Lander E.S."/>
            <person name="Linton L.M."/>
            <person name="Birren B."/>
            <person name="Nusbaum C."/>
            <person name="Zody M.C."/>
            <person name="Baldwin J."/>
            <person name="Devon K."/>
            <person name="Dewar K."/>
            <person name="Doyle M."/>
            <person name="FitzHugh W."/>
            <person name="Funke R."/>
            <person name="Gage D."/>
            <person name="Harris K."/>
            <person name="Heaford A."/>
            <person name="Howland J."/>
            <person name="Kann L."/>
            <person name="Lehoczky J."/>
            <person name="LeVine R."/>
            <person name="McEwan P."/>
            <person name="McKernan K."/>
            <person name="Meldrim J."/>
            <person name="Mesirov J.P."/>
            <person name="Miranda C."/>
            <person name="Morris W."/>
            <person name="Naylor J."/>
            <person name="Raymond C."/>
            <person name="Rosetti M."/>
            <person name="Santos R."/>
            <person name="Sheridan A."/>
            <person name="Sougnez C."/>
            <person name="Stange-Thomann N."/>
            <person name="Stojanovic N."/>
            <person name="Subramanian A."/>
            <person name="Wyman D."/>
            <person name="Rogers J."/>
            <person name="Sulston J."/>
            <person name="Ainscough R."/>
            <person name="Beck S."/>
            <person name="Bentley D."/>
            <person name="Burton J."/>
            <person name="Clee C."/>
            <person name="Carter N."/>
            <person name="Coulson A."/>
            <person name="Deadman R."/>
            <person name="Deloukas P."/>
            <person name="Dunham A."/>
            <person name="Dunham I."/>
            <person name="Durbin R."/>
            <person name="French L."/>
            <person name="Grafham D."/>
            <person name="Gregory S."/>
            <person name="Hubbard T."/>
            <person name="Humphray S."/>
            <person name="Hunt A."/>
            <person name="Jones M."/>
            <person name="Lloyd C."/>
            <person name="McMurray A."/>
            <person name="Matthews L."/>
            <person name="Mercer S."/>
            <person name="Milne S."/>
            <person name="Mullikin J.C."/>
            <person name="Mungall A."/>
            <person name="Plumb R."/>
            <person name="Ross M."/>
            <person name="Shownkeen R."/>
            <person name="Sims S."/>
            <person name="Waterston R.H."/>
            <person name="Wilson R.K."/>
            <person name="Hillier L.W."/>
            <person name="McPherson J.D."/>
            <person name="Marra M.A."/>
            <person name="Mardis E.R."/>
            <person name="Fulton L.A."/>
            <person name="Chinwalla A.T."/>
            <person name="Pepin K.H."/>
            <person name="Gish W.R."/>
            <person name="Chissoe S.L."/>
            <person name="Wendl M.C."/>
            <person name="Delehaunty K.D."/>
            <person name="Miner T.L."/>
            <person name="Delehaunty A."/>
            <person name="Kramer J.B."/>
            <person name="Cook L.L."/>
            <person name="Fulton R.S."/>
            <person name="Johnson D.L."/>
            <person name="Minx P.J."/>
            <person name="Clifton S.W."/>
            <person name="Hawkins T."/>
            <person name="Branscomb E."/>
            <person name="Predki P."/>
            <person name="Richardson P."/>
            <person name="Wenning S."/>
            <person name="Slezak T."/>
            <person name="Doggett N."/>
            <person name="Cheng J.F."/>
            <person name="Olsen A."/>
            <person name="Lucas S."/>
            <person name="Elkin C."/>
            <person name="Uberbacher E."/>
            <person name="Frazier M."/>
            <person name="Gibbs R.A."/>
            <person name="Muzny D.M."/>
            <person name="Scherer S.E."/>
            <person name="Bouck J.B."/>
            <person name="Sodergren E.J."/>
            <person name="Worley K.C."/>
            <person name="Rives C.M."/>
            <person name="Gorrell J.H."/>
            <person name="Metzker M.L."/>
            <person name="Naylor S.L."/>
            <person name="Kucherlapati R.S."/>
            <person name="Nelson D.L."/>
            <person name="Weinstock G.M."/>
            <person name="Sakaki Y."/>
            <person name="Fujiyama A."/>
            <person name="Hattori M."/>
            <person name="Yada T."/>
            <person name="Toyoda A."/>
            <person name="Itoh T."/>
            <person name="Kawagoe C."/>
            <person name="Watanabe H."/>
            <person name="Totoki Y."/>
            <person name="Taylor T."/>
            <person name="Weissenbach J."/>
            <person name="Heilig R."/>
            <person name="Saurin W."/>
            <person name="Artiguenave F."/>
            <person name="Brottier P."/>
            <person name="Bruls T."/>
            <person name="Pelletier E."/>
            <person name="Robert C."/>
            <person name="Wincker P."/>
            <person name="Smith D.R."/>
            <person name="Doucette-Stamm L."/>
            <person name="Rubenfield M."/>
            <person name="Weinstock K."/>
            <person name="Lee H.M."/>
            <person name="Dubois J."/>
            <person name="Rosenthal A."/>
            <person name="Platzer M."/>
            <person name="Nyakatura G."/>
            <person name="Taudien S."/>
            <person name="Rump A."/>
            <person name="Yang H."/>
            <person name="Yu J."/>
            <person name="Wang J."/>
            <person name="Huang G."/>
            <person name="Gu J."/>
            <person name="Hood L."/>
            <person name="Rowen L."/>
            <person name="Madan A."/>
            <person name="Qin S."/>
            <person name="Davis R.W."/>
            <person name="Federspiel N.A."/>
            <person name="Abola A.P."/>
            <person name="Proctor M.J."/>
            <person name="Myers R.M."/>
            <person name="Schmutz J."/>
            <person name="Dickson M."/>
            <person name="Grimwood J."/>
            <person name="Cox D.R."/>
            <person name="Olson M.V."/>
            <person name="Kaul R."/>
            <person name="Raymond C."/>
            <person name="Shimizu N."/>
            <person name="Kawasaki K."/>
            <person name="Minoshima S."/>
            <person name="Evans G.A."/>
            <person name="Athanasiou M."/>
            <person name="Schultz R."/>
            <person name="Roe B.A."/>
            <person name="Chen F."/>
            <person name="Pan H."/>
            <person name="Ramser J."/>
            <person name="Lehrach H."/>
            <person name="Reinhardt R."/>
            <person name="McCombie W.R."/>
            <person name="de la Bastide M."/>
            <person name="Dedhia N."/>
            <person name="Blocker H."/>
            <person name="Hornischer K."/>
            <person name="Nordsiek G."/>
            <person name="Agarwala R."/>
            <person name="Aravind L."/>
            <person name="Bailey J.A."/>
            <person name="Bateman A."/>
            <person name="Batzoglou S."/>
            <person name="Birney E."/>
            <person name="Bork P."/>
            <person name="Brown D.G."/>
            <person name="Burge C.B."/>
            <person name="Cerutti L."/>
            <person name="Chen H.C."/>
            <person name="Church D."/>
            <person name="Clamp M."/>
            <person name="Copley R.R."/>
            <person name="Doerks T."/>
            <person name="Eddy S.R."/>
            <person name="Eichler E.E."/>
            <person name="Furey T.S."/>
            <person name="Galagan J."/>
            <person name="Gilbert J.G."/>
            <person name="Harmon C."/>
            <person name="Hayashizaki Y."/>
            <person name="Haussler D."/>
            <person name="Hermjakob H."/>
            <person name="Hokamp K."/>
            <person name="Jang W."/>
            <person name="Johnson L.S."/>
            <person name="Jones T.A."/>
            <person name="Kasif S."/>
            <person name="Kaspryzk A."/>
            <person name="Kennedy S."/>
            <person name="Kent W.J."/>
            <person name="Kitts P."/>
            <person name="Koonin E.V."/>
            <person name="Korf I."/>
            <person name="Kulp D."/>
            <person name="Lancet D."/>
            <person name="Lowe T.M."/>
            <person name="McLysaght A."/>
            <person name="Mikkelsen T."/>
            <person name="Moran J.V."/>
            <person name="Mulder N."/>
            <person name="Pollara V.J."/>
            <person name="Ponting C.P."/>
            <person name="Schuler G."/>
            <person name="Schultz J."/>
            <person name="Slater G."/>
            <person name="Smit A.F."/>
            <person name="Stupka E."/>
            <person name="Szustakowski J."/>
            <person name="Thierry-Mieg D."/>
            <person name="Thierry-Mieg J."/>
            <person name="Wagner L."/>
            <person name="Wallis J."/>
            <person name="Wheeler R."/>
            <person name="Williams A."/>
            <person name="Wolf Y.I."/>
            <person name="Wolfe K.H."/>
            <person name="Yang S.P."/>
            <person name="Yeh R.F."/>
            <person name="Collins F."/>
            <person name="Guyer M.S."/>
            <person name="Peterson J."/>
            <person name="Felsenfeld A."/>
            <person name="Wetterstrand K.A."/>
            <person name="Patrinos A."/>
            <person name="Morgan M.J."/>
            <person name="de Jong P."/>
            <person name="Catanese J.J."/>
            <person name="Osoegawa K."/>
            <person name="Shizuya H."/>
            <person name="Choi S."/>
            <person name="Chen Y.J."/>
        </authorList>
    </citation>
    <scope>NUCLEOTIDE SEQUENCE [LARGE SCALE GENOMIC DNA]</scope>
</reference>
<dbReference type="SMR" id="C9JNB9"/>
<feature type="non-terminal residue" evidence="6">
    <location>
        <position position="68"/>
    </location>
</feature>
<dbReference type="UCSC" id="uc062ppc.1">
    <property type="organism name" value="human"/>
</dbReference>
<dbReference type="PROSITE" id="PS50089">
    <property type="entry name" value="ZF_RING_2"/>
    <property type="match status" value="1"/>
</dbReference>
<dbReference type="SMART" id="SM00184">
    <property type="entry name" value="RING"/>
    <property type="match status" value="1"/>
</dbReference>
<dbReference type="Ensembl" id="ENST00000468542.1">
    <property type="protein sequence ID" value="ENSP00000420451.1"/>
    <property type="gene ID" value="ENSG00000213186.8"/>
</dbReference>
<dbReference type="Bgee" id="ENSG00000213186">
    <property type="expression patterns" value="Expressed in oocyte and 156 other cell types or tissues"/>
</dbReference>
<dbReference type="OrthoDB" id="6105938at2759"/>
<protein>
    <submittedName>
        <fullName evidence="6">Tripartite motif containing 59</fullName>
    </submittedName>
</protein>
<evidence type="ECO:0000259" key="5">
    <source>
        <dbReference type="PROSITE" id="PS50089"/>
    </source>
</evidence>
<dbReference type="VEuPathDB" id="HostDB:ENSG00000213186"/>
<dbReference type="MassIVE" id="C9JNB9"/>
<dbReference type="ExpressionAtlas" id="C9JNB9">
    <property type="expression patterns" value="baseline and differential"/>
</dbReference>
<evidence type="ECO:0000256" key="4">
    <source>
        <dbReference type="PROSITE-ProRule" id="PRU00175"/>
    </source>
</evidence>
<dbReference type="HOGENOM" id="CLU_2819918_0_0_1"/>
<keyword evidence="3" id="KW-0862">Zinc</keyword>
<dbReference type="EMBL" id="AC024221">
    <property type="status" value="NOT_ANNOTATED_CDS"/>
    <property type="molecule type" value="Genomic_DNA"/>
</dbReference>
<feature type="domain" description="RING-type" evidence="5">
    <location>
        <begin position="17"/>
        <end position="67"/>
    </location>
</feature>
<evidence type="ECO:0000256" key="2">
    <source>
        <dbReference type="ARBA" id="ARBA00022771"/>
    </source>
</evidence>
<dbReference type="InterPro" id="IPR047153">
    <property type="entry name" value="TRIM45/56/19-like"/>
</dbReference>
<dbReference type="Pfam" id="PF13445">
    <property type="entry name" value="zf-RING_UBOX"/>
    <property type="match status" value="1"/>
</dbReference>
<name>C9JNB9_HUMAN</name>
<reference evidence="6 7" key="2">
    <citation type="journal article" date="2004" name="Nature">
        <title>Finishing the euchromatic sequence of the human genome.</title>
        <authorList>
            <consortium name="International Human Genome Sequencing Consortium"/>
        </authorList>
    </citation>
    <scope>NUCLEOTIDE SEQUENCE [LARGE SCALE GENOMIC DNA]</scope>
</reference>
<reference evidence="6" key="4">
    <citation type="submission" date="2025-08" db="UniProtKB">
        <authorList>
            <consortium name="Ensembl"/>
        </authorList>
    </citation>
    <scope>IDENTIFICATION</scope>
</reference>
<dbReference type="Antibodypedia" id="18518">
    <property type="antibodies" value="171 antibodies from 26 providers"/>
</dbReference>
<accession>C9JNB9</accession>
<keyword evidence="1" id="KW-0479">Metal-binding</keyword>
<gene>
    <name evidence="6" type="primary">TRIM59</name>
</gene>